<dbReference type="SUPFAM" id="SSF51011">
    <property type="entry name" value="Glycosyl hydrolase domain"/>
    <property type="match status" value="1"/>
</dbReference>
<comment type="caution">
    <text evidence="6">The sequence shown here is derived from an EMBL/GenBank/DDBJ whole genome shotgun (WGS) entry which is preliminary data.</text>
</comment>
<evidence type="ECO:0000313" key="6">
    <source>
        <dbReference type="EMBL" id="KAK1757021.1"/>
    </source>
</evidence>
<evidence type="ECO:0000256" key="4">
    <source>
        <dbReference type="ARBA" id="ARBA00026248"/>
    </source>
</evidence>
<keyword evidence="3" id="KW-0326">Glycosidase</keyword>
<proteinExistence type="inferred from homology"/>
<dbReference type="SMART" id="SM00642">
    <property type="entry name" value="Aamy"/>
    <property type="match status" value="1"/>
</dbReference>
<dbReference type="AlphaFoldDB" id="A0AAJ0BEZ7"/>
<comment type="similarity">
    <text evidence="1">Belongs to the glycosyl hydrolase 13 family.</text>
</comment>
<dbReference type="GO" id="GO:0000025">
    <property type="term" value="P:maltose catabolic process"/>
    <property type="evidence" value="ECO:0007669"/>
    <property type="project" value="TreeGrafter"/>
</dbReference>
<dbReference type="Gene3D" id="2.60.40.1180">
    <property type="entry name" value="Golgi alpha-mannosidase II"/>
    <property type="match status" value="1"/>
</dbReference>
<dbReference type="InterPro" id="IPR013780">
    <property type="entry name" value="Glyco_hydro_b"/>
</dbReference>
<dbReference type="Pfam" id="PF00128">
    <property type="entry name" value="Alpha-amylase"/>
    <property type="match status" value="1"/>
</dbReference>
<keyword evidence="2" id="KW-0378">Hydrolase</keyword>
<evidence type="ECO:0000256" key="3">
    <source>
        <dbReference type="ARBA" id="ARBA00023295"/>
    </source>
</evidence>
<dbReference type="Proteomes" id="UP001239445">
    <property type="component" value="Unassembled WGS sequence"/>
</dbReference>
<dbReference type="GO" id="GO:0033934">
    <property type="term" value="F:glucan 1,4-alpha-maltotriohydrolase activity"/>
    <property type="evidence" value="ECO:0007669"/>
    <property type="project" value="TreeGrafter"/>
</dbReference>
<organism evidence="6 7">
    <name type="scientific">Echria macrotheca</name>
    <dbReference type="NCBI Taxonomy" id="438768"/>
    <lineage>
        <taxon>Eukaryota</taxon>
        <taxon>Fungi</taxon>
        <taxon>Dikarya</taxon>
        <taxon>Ascomycota</taxon>
        <taxon>Pezizomycotina</taxon>
        <taxon>Sordariomycetes</taxon>
        <taxon>Sordariomycetidae</taxon>
        <taxon>Sordariales</taxon>
        <taxon>Schizotheciaceae</taxon>
        <taxon>Echria</taxon>
    </lineage>
</organism>
<evidence type="ECO:0000256" key="2">
    <source>
        <dbReference type="ARBA" id="ARBA00022801"/>
    </source>
</evidence>
<evidence type="ECO:0000256" key="1">
    <source>
        <dbReference type="ARBA" id="ARBA00008061"/>
    </source>
</evidence>
<dbReference type="GO" id="GO:0005987">
    <property type="term" value="P:sucrose catabolic process"/>
    <property type="evidence" value="ECO:0007669"/>
    <property type="project" value="TreeGrafter"/>
</dbReference>
<dbReference type="InterPro" id="IPR006047">
    <property type="entry name" value="GH13_cat_dom"/>
</dbReference>
<dbReference type="EMBL" id="MU839831">
    <property type="protein sequence ID" value="KAK1757021.1"/>
    <property type="molecule type" value="Genomic_DNA"/>
</dbReference>
<dbReference type="FunFam" id="3.20.20.80:FF:000064">
    <property type="entry name" value="Oligo-1,6-glucosidase"/>
    <property type="match status" value="2"/>
</dbReference>
<name>A0AAJ0BEZ7_9PEZI</name>
<accession>A0AAJ0BEZ7</accession>
<feature type="domain" description="Glycosyl hydrolase family 13 catalytic" evidence="5">
    <location>
        <begin position="72"/>
        <end position="494"/>
    </location>
</feature>
<sequence length="653" mass="75327">MRREISIAGRLLTKCRPSVRLSYNPFAQTPGNWPRMSRFSSIPRPEPSTAMDTRNHCAKADRRWWKNTVVYQIYPASFKDTDGDGLGNINGITEKLDYLSELGVEVLWLSPIYRSPQKDMGYDISNYYAIHPPFGTMDDVHRLIAEVKRRGMKLVMDLVVNHTSTEHPWFVESAVSKESLRRNWYIWRPPKYDKEGHRQPPNNWACLLDESESAWTYHSGTEEYYLSLFSPYQADLNWENADVRAEVHDVARFWLDKGVSGFRMDVINLISKDQRFPDAEILHPGKKYQPGDKYFANGARLTDYLQELKEKVLSKYDILTVGEMPFLEDEEQQLEIVKAEEGYLDMIFTFEMMGLDMVSEEGRFSFRPWSVDGLRKTIDKTQSMTTKMGWPSLFCENHDQPRSVSRWCDDSAAHRVCGSKLLCMMQTSLTGTLYVYQGEELGMRNIPATWEPEEYKDVESVSYWTHVCSTWPDGSPERKRAKDLLRRKARDNARTPFQWDSTSNGGFCAAGVKPWMRVNDDYPWVNAAAQVAVARANEKTAIVPPYRFWQRALDIRKQYANLFVYGDFELIQNTHPTVFGFKKSCIQESDVSITVLNFSGKEAEFMVPAEYQVRRWVMGSYDSLSTEKPKEGLISLLPWEGLVGLCKVGANGT</sequence>
<reference evidence="6" key="1">
    <citation type="submission" date="2023-06" db="EMBL/GenBank/DDBJ databases">
        <title>Genome-scale phylogeny and comparative genomics of the fungal order Sordariales.</title>
        <authorList>
            <consortium name="Lawrence Berkeley National Laboratory"/>
            <person name="Hensen N."/>
            <person name="Bonometti L."/>
            <person name="Westerberg I."/>
            <person name="Brannstrom I.O."/>
            <person name="Guillou S."/>
            <person name="Cros-Aarteil S."/>
            <person name="Calhoun S."/>
            <person name="Haridas S."/>
            <person name="Kuo A."/>
            <person name="Mondo S."/>
            <person name="Pangilinan J."/>
            <person name="Riley R."/>
            <person name="Labutti K."/>
            <person name="Andreopoulos B."/>
            <person name="Lipzen A."/>
            <person name="Chen C."/>
            <person name="Yanf M."/>
            <person name="Daum C."/>
            <person name="Ng V."/>
            <person name="Clum A."/>
            <person name="Steindorff A."/>
            <person name="Ohm R."/>
            <person name="Martin F."/>
            <person name="Silar P."/>
            <person name="Natvig D."/>
            <person name="Lalanne C."/>
            <person name="Gautier V."/>
            <person name="Ament-Velasquez S.L."/>
            <person name="Kruys A."/>
            <person name="Hutchinson M.I."/>
            <person name="Powell A.J."/>
            <person name="Barry K."/>
            <person name="Miller A.N."/>
            <person name="Grigoriev I.V."/>
            <person name="Debuchy R."/>
            <person name="Gladieux P."/>
            <person name="Thoren M.H."/>
            <person name="Johannesson H."/>
        </authorList>
    </citation>
    <scope>NUCLEOTIDE SEQUENCE</scope>
    <source>
        <strain evidence="6">PSN4</strain>
    </source>
</reference>
<protein>
    <submittedName>
        <fullName evidence="6">Alpha amylase</fullName>
    </submittedName>
</protein>
<dbReference type="InterPro" id="IPR017853">
    <property type="entry name" value="GH"/>
</dbReference>
<dbReference type="GO" id="GO:0004556">
    <property type="term" value="F:alpha-amylase activity"/>
    <property type="evidence" value="ECO:0007669"/>
    <property type="project" value="TreeGrafter"/>
</dbReference>
<evidence type="ECO:0000313" key="7">
    <source>
        <dbReference type="Proteomes" id="UP001239445"/>
    </source>
</evidence>
<dbReference type="GO" id="GO:0004574">
    <property type="term" value="F:oligo-1,6-glucosidase activity"/>
    <property type="evidence" value="ECO:0007669"/>
    <property type="project" value="TreeGrafter"/>
</dbReference>
<gene>
    <name evidence="6" type="ORF">QBC47DRAFT_378268</name>
</gene>
<keyword evidence="7" id="KW-1185">Reference proteome</keyword>
<dbReference type="InterPro" id="IPR045857">
    <property type="entry name" value="O16G_dom_2"/>
</dbReference>
<evidence type="ECO:0000259" key="5">
    <source>
        <dbReference type="SMART" id="SM00642"/>
    </source>
</evidence>
<dbReference type="SUPFAM" id="SSF51445">
    <property type="entry name" value="(Trans)glycosidases"/>
    <property type="match status" value="1"/>
</dbReference>
<dbReference type="Gene3D" id="3.20.20.80">
    <property type="entry name" value="Glycosidases"/>
    <property type="match status" value="1"/>
</dbReference>
<dbReference type="PANTHER" id="PTHR10357:SF232">
    <property type="entry name" value="GLYCOSYL HYDROLASE FAMILY 13 CATALYTIC DOMAIN-CONTAINING PROTEIN"/>
    <property type="match status" value="1"/>
</dbReference>
<dbReference type="GO" id="GO:0004575">
    <property type="term" value="F:sucrose alpha-glucosidase activity"/>
    <property type="evidence" value="ECO:0007669"/>
    <property type="project" value="TreeGrafter"/>
</dbReference>
<dbReference type="PANTHER" id="PTHR10357">
    <property type="entry name" value="ALPHA-AMYLASE FAMILY MEMBER"/>
    <property type="match status" value="1"/>
</dbReference>
<dbReference type="Gene3D" id="3.90.400.10">
    <property type="entry name" value="Oligo-1,6-glucosidase, Domain 2"/>
    <property type="match status" value="1"/>
</dbReference>
<keyword evidence="4" id="KW-0462">Maltose metabolism</keyword>
<dbReference type="CDD" id="cd11333">
    <property type="entry name" value="AmyAc_SI_OligoGlu_DGase"/>
    <property type="match status" value="1"/>
</dbReference>